<evidence type="ECO:0000313" key="2">
    <source>
        <dbReference type="EMBL" id="KJK45338.1"/>
    </source>
</evidence>
<evidence type="ECO:0000313" key="3">
    <source>
        <dbReference type="Proteomes" id="UP000033393"/>
    </source>
</evidence>
<feature type="domain" description="DUF1540" evidence="1">
    <location>
        <begin position="65"/>
        <end position="98"/>
    </location>
</feature>
<comment type="caution">
    <text evidence="2">The sequence shown here is derived from an EMBL/GenBank/DDBJ whole genome shotgun (WGS) entry which is preliminary data.</text>
</comment>
<accession>A0A0F0GV80</accession>
<organism evidence="2 3">
    <name type="scientific">Lentzea aerocolonigenes</name>
    <name type="common">Lechevalieria aerocolonigenes</name>
    <name type="synonym">Saccharothrix aerocolonigenes</name>
    <dbReference type="NCBI Taxonomy" id="68170"/>
    <lineage>
        <taxon>Bacteria</taxon>
        <taxon>Bacillati</taxon>
        <taxon>Actinomycetota</taxon>
        <taxon>Actinomycetes</taxon>
        <taxon>Pseudonocardiales</taxon>
        <taxon>Pseudonocardiaceae</taxon>
        <taxon>Lentzea</taxon>
    </lineage>
</organism>
<reference evidence="2 3" key="1">
    <citation type="submission" date="2015-02" db="EMBL/GenBank/DDBJ databases">
        <authorList>
            <person name="Ju K.-S."/>
            <person name="Doroghazi J.R."/>
            <person name="Metcalf W."/>
        </authorList>
    </citation>
    <scope>NUCLEOTIDE SEQUENCE [LARGE SCALE GENOMIC DNA]</scope>
    <source>
        <strain evidence="2 3">NRRL B-16140</strain>
    </source>
</reference>
<protein>
    <recommendedName>
        <fullName evidence="1">DUF1540 domain-containing protein</fullName>
    </recommendedName>
</protein>
<evidence type="ECO:0000259" key="1">
    <source>
        <dbReference type="Pfam" id="PF07561"/>
    </source>
</evidence>
<feature type="domain" description="DUF1540" evidence="1">
    <location>
        <begin position="15"/>
        <end position="46"/>
    </location>
</feature>
<dbReference type="Proteomes" id="UP000033393">
    <property type="component" value="Unassembled WGS sequence"/>
</dbReference>
<dbReference type="OrthoDB" id="3213529at2"/>
<dbReference type="Pfam" id="PF07561">
    <property type="entry name" value="DUF1540"/>
    <property type="match status" value="2"/>
</dbReference>
<dbReference type="STRING" id="68170.GCA_000974445_04259"/>
<gene>
    <name evidence="2" type="ORF">UK23_26590</name>
</gene>
<dbReference type="eggNOG" id="ENOG50331V9">
    <property type="taxonomic scope" value="Bacteria"/>
</dbReference>
<sequence length="102" mass="10711">MTTLENPAMPAVHDCTVSDCSYNHDGCHAFAITVRGDNGAADCGTFIPLGTKGGLDKVVAQVGACSRTDCMHNSSLECTAQSVRIGEGQGDHHANCLTYQPR</sequence>
<dbReference type="PATRIC" id="fig|68170.10.peg.6875"/>
<dbReference type="InterPro" id="IPR011437">
    <property type="entry name" value="DUF1540"/>
</dbReference>
<dbReference type="RefSeq" id="WP_045314379.1">
    <property type="nucleotide sequence ID" value="NZ_JYJG01000215.1"/>
</dbReference>
<dbReference type="AlphaFoldDB" id="A0A0F0GV80"/>
<name>A0A0F0GV80_LENAE</name>
<keyword evidence="3" id="KW-1185">Reference proteome</keyword>
<dbReference type="EMBL" id="JYJG01000215">
    <property type="protein sequence ID" value="KJK45338.1"/>
    <property type="molecule type" value="Genomic_DNA"/>
</dbReference>
<proteinExistence type="predicted"/>